<feature type="active site" description="Proton acceptor" evidence="2">
    <location>
        <position position="182"/>
    </location>
</feature>
<sequence>MEPIKWWNIELGVEEQEAVLNAIANRKIAQGDITEEFEEKVARFLKVPYAVAVPNGTQALSLAYMALGIGINDEVIISNRTFVATAHAAMILGAKIRVIDVKENQTINEELIEKEITKNTKLIVPVHMNGVASNMDRILEIAKKHNLEVIEDACQAFGSQDSKGRYLGSIGRFGCFSLGLAKILTTGQGGIVTAHSQEDYNLLRKIRNQGVFDVRRERSYGIMAYNFKFNDMLAAIGLVQLQKIHQKIKHSQELYRSYCNMLQDKVRFLKVNIENGEVPIRFIVMVENNKDLKEYLYARGIESSFESPSLNRCSHLGIVGQYPKSDVFDRQMLILPSGPDQKLKNTKRVSSILMQWLDGVK</sequence>
<evidence type="ECO:0000256" key="2">
    <source>
        <dbReference type="PIRSR" id="PIRSR000390-1"/>
    </source>
</evidence>
<comment type="similarity">
    <text evidence="1 4">Belongs to the DegT/DnrJ/EryC1 family.</text>
</comment>
<evidence type="ECO:0000256" key="4">
    <source>
        <dbReference type="RuleBase" id="RU004508"/>
    </source>
</evidence>
<keyword evidence="3 4" id="KW-0663">Pyridoxal phosphate</keyword>
<dbReference type="GO" id="GO:0000271">
    <property type="term" value="P:polysaccharide biosynthetic process"/>
    <property type="evidence" value="ECO:0007669"/>
    <property type="project" value="TreeGrafter"/>
</dbReference>
<protein>
    <submittedName>
        <fullName evidence="5">Putative DegT/DnrJ/EryC1/StrS aminotransferase</fullName>
        <ecNumber evidence="5">2.6.1.-</ecNumber>
    </submittedName>
</protein>
<reference evidence="5 6" key="1">
    <citation type="submission" date="2018-06" db="EMBL/GenBank/DDBJ databases">
        <authorList>
            <consortium name="Pathogen Informatics"/>
            <person name="Doyle S."/>
        </authorList>
    </citation>
    <scope>NUCLEOTIDE SEQUENCE [LARGE SCALE GENOMIC DNA]</scope>
    <source>
        <strain evidence="5 6">NCTC13156</strain>
    </source>
</reference>
<evidence type="ECO:0000313" key="6">
    <source>
        <dbReference type="Proteomes" id="UP000255269"/>
    </source>
</evidence>
<dbReference type="Pfam" id="PF01041">
    <property type="entry name" value="DegT_DnrJ_EryC1"/>
    <property type="match status" value="1"/>
</dbReference>
<dbReference type="GO" id="GO:0030170">
    <property type="term" value="F:pyridoxal phosphate binding"/>
    <property type="evidence" value="ECO:0007669"/>
    <property type="project" value="TreeGrafter"/>
</dbReference>
<organism evidence="5 6">
    <name type="scientific">Helicobacter pullorum</name>
    <dbReference type="NCBI Taxonomy" id="35818"/>
    <lineage>
        <taxon>Bacteria</taxon>
        <taxon>Pseudomonadati</taxon>
        <taxon>Campylobacterota</taxon>
        <taxon>Epsilonproteobacteria</taxon>
        <taxon>Campylobacterales</taxon>
        <taxon>Helicobacteraceae</taxon>
        <taxon>Helicobacter</taxon>
    </lineage>
</organism>
<dbReference type="SUPFAM" id="SSF53383">
    <property type="entry name" value="PLP-dependent transferases"/>
    <property type="match status" value="1"/>
</dbReference>
<accession>A0A377Q0C9</accession>
<keyword evidence="5" id="KW-0032">Aminotransferase</keyword>
<dbReference type="InterPro" id="IPR015422">
    <property type="entry name" value="PyrdxlP-dep_Trfase_small"/>
</dbReference>
<dbReference type="PANTHER" id="PTHR30244">
    <property type="entry name" value="TRANSAMINASE"/>
    <property type="match status" value="1"/>
</dbReference>
<dbReference type="CDD" id="cd00616">
    <property type="entry name" value="AHBA_syn"/>
    <property type="match status" value="1"/>
</dbReference>
<dbReference type="AlphaFoldDB" id="A0A377Q0C9"/>
<dbReference type="InterPro" id="IPR015421">
    <property type="entry name" value="PyrdxlP-dep_Trfase_major"/>
</dbReference>
<dbReference type="RefSeq" id="WP_115057019.1">
    <property type="nucleotide sequence ID" value="NZ_CAJFGW010000004.1"/>
</dbReference>
<evidence type="ECO:0000256" key="3">
    <source>
        <dbReference type="PIRSR" id="PIRSR000390-2"/>
    </source>
</evidence>
<keyword evidence="5" id="KW-0808">Transferase</keyword>
<name>A0A377Q0C9_9HELI</name>
<dbReference type="PIRSF" id="PIRSF000390">
    <property type="entry name" value="PLP_StrS"/>
    <property type="match status" value="1"/>
</dbReference>
<dbReference type="InterPro" id="IPR000653">
    <property type="entry name" value="DegT/StrS_aminotransferase"/>
</dbReference>
<proteinExistence type="inferred from homology"/>
<dbReference type="InterPro" id="IPR015424">
    <property type="entry name" value="PyrdxlP-dep_Trfase"/>
</dbReference>
<dbReference type="PANTHER" id="PTHR30244:SF34">
    <property type="entry name" value="DTDP-4-AMINO-4,6-DIDEOXYGALACTOSE TRANSAMINASE"/>
    <property type="match status" value="1"/>
</dbReference>
<evidence type="ECO:0000313" key="5">
    <source>
        <dbReference type="EMBL" id="STQ88325.1"/>
    </source>
</evidence>
<feature type="modified residue" description="N6-(pyridoxal phosphate)lysine" evidence="3">
    <location>
        <position position="182"/>
    </location>
</feature>
<gene>
    <name evidence="5" type="primary">btrR_2</name>
    <name evidence="5" type="ORF">NCTC13156_01162</name>
</gene>
<dbReference type="GO" id="GO:0008483">
    <property type="term" value="F:transaminase activity"/>
    <property type="evidence" value="ECO:0007669"/>
    <property type="project" value="UniProtKB-KW"/>
</dbReference>
<dbReference type="Proteomes" id="UP000255269">
    <property type="component" value="Unassembled WGS sequence"/>
</dbReference>
<dbReference type="EMBL" id="UGJF01000001">
    <property type="protein sequence ID" value="STQ88325.1"/>
    <property type="molecule type" value="Genomic_DNA"/>
</dbReference>
<dbReference type="EC" id="2.6.1.-" evidence="5"/>
<dbReference type="Gene3D" id="3.90.1150.10">
    <property type="entry name" value="Aspartate Aminotransferase, domain 1"/>
    <property type="match status" value="1"/>
</dbReference>
<dbReference type="Gene3D" id="3.40.640.10">
    <property type="entry name" value="Type I PLP-dependent aspartate aminotransferase-like (Major domain)"/>
    <property type="match status" value="1"/>
</dbReference>
<evidence type="ECO:0000256" key="1">
    <source>
        <dbReference type="ARBA" id="ARBA00037999"/>
    </source>
</evidence>